<evidence type="ECO:0000256" key="8">
    <source>
        <dbReference type="ARBA" id="ARBA00040914"/>
    </source>
</evidence>
<keyword evidence="5 10" id="KW-1133">Transmembrane helix</keyword>
<feature type="transmembrane region" description="Helical" evidence="10">
    <location>
        <begin position="262"/>
        <end position="282"/>
    </location>
</feature>
<evidence type="ECO:0000256" key="7">
    <source>
        <dbReference type="ARBA" id="ARBA00038075"/>
    </source>
</evidence>
<evidence type="ECO:0000256" key="2">
    <source>
        <dbReference type="ARBA" id="ARBA00022448"/>
    </source>
</evidence>
<feature type="transmembrane region" description="Helical" evidence="10">
    <location>
        <begin position="380"/>
        <end position="401"/>
    </location>
</feature>
<dbReference type="InterPro" id="IPR020846">
    <property type="entry name" value="MFS_dom"/>
</dbReference>
<dbReference type="CDD" id="cd06173">
    <property type="entry name" value="MFS_MefA_like"/>
    <property type="match status" value="1"/>
</dbReference>
<feature type="domain" description="Major facilitator superfamily (MFS) profile" evidence="11">
    <location>
        <begin position="224"/>
        <end position="427"/>
    </location>
</feature>
<evidence type="ECO:0000256" key="5">
    <source>
        <dbReference type="ARBA" id="ARBA00022989"/>
    </source>
</evidence>
<dbReference type="Proteomes" id="UP001501444">
    <property type="component" value="Unassembled WGS sequence"/>
</dbReference>
<evidence type="ECO:0000256" key="3">
    <source>
        <dbReference type="ARBA" id="ARBA00022475"/>
    </source>
</evidence>
<reference evidence="12 13" key="1">
    <citation type="journal article" date="2019" name="Int. J. Syst. Evol. Microbiol.">
        <title>The Global Catalogue of Microorganisms (GCM) 10K type strain sequencing project: providing services to taxonomists for standard genome sequencing and annotation.</title>
        <authorList>
            <consortium name="The Broad Institute Genomics Platform"/>
            <consortium name="The Broad Institute Genome Sequencing Center for Infectious Disease"/>
            <person name="Wu L."/>
            <person name="Ma J."/>
        </authorList>
    </citation>
    <scope>NUCLEOTIDE SEQUENCE [LARGE SCALE GENOMIC DNA]</scope>
    <source>
        <strain evidence="12 13">JCM 3272</strain>
    </source>
</reference>
<name>A0ABN3HDD5_9ACTN</name>
<dbReference type="InterPro" id="IPR036259">
    <property type="entry name" value="MFS_trans_sf"/>
</dbReference>
<feature type="transmembrane region" description="Helical" evidence="10">
    <location>
        <begin position="102"/>
        <end position="129"/>
    </location>
</feature>
<evidence type="ECO:0000256" key="9">
    <source>
        <dbReference type="SAM" id="MobiDB-lite"/>
    </source>
</evidence>
<dbReference type="EMBL" id="BAAARV010000081">
    <property type="protein sequence ID" value="GAA2376738.1"/>
    <property type="molecule type" value="Genomic_DNA"/>
</dbReference>
<dbReference type="SUPFAM" id="SSF103473">
    <property type="entry name" value="MFS general substrate transporter"/>
    <property type="match status" value="1"/>
</dbReference>
<keyword evidence="6 10" id="KW-0472">Membrane</keyword>
<feature type="transmembrane region" description="Helical" evidence="10">
    <location>
        <begin position="74"/>
        <end position="96"/>
    </location>
</feature>
<feature type="transmembrane region" description="Helical" evidence="10">
    <location>
        <begin position="150"/>
        <end position="170"/>
    </location>
</feature>
<comment type="subcellular location">
    <subcellularLocation>
        <location evidence="1">Cell inner membrane</location>
        <topology evidence="1">Multi-pass membrane protein</topology>
    </subcellularLocation>
</comment>
<dbReference type="RefSeq" id="WP_344617959.1">
    <property type="nucleotide sequence ID" value="NZ_BAAARV010000081.1"/>
</dbReference>
<evidence type="ECO:0000313" key="13">
    <source>
        <dbReference type="Proteomes" id="UP001501444"/>
    </source>
</evidence>
<comment type="caution">
    <text evidence="12">The sequence shown here is derived from an EMBL/GenBank/DDBJ whole genome shotgun (WGS) entry which is preliminary data.</text>
</comment>
<comment type="similarity">
    <text evidence="7">Belongs to the major facilitator superfamily. Drug:H(+) antiporter-3 (DHA3) (TC 2.A.1.21) family.</text>
</comment>
<gene>
    <name evidence="12" type="ORF">GCM10010170_081040</name>
</gene>
<dbReference type="InterPro" id="IPR011701">
    <property type="entry name" value="MFS"/>
</dbReference>
<organism evidence="12 13">
    <name type="scientific">Dactylosporangium salmoneum</name>
    <dbReference type="NCBI Taxonomy" id="53361"/>
    <lineage>
        <taxon>Bacteria</taxon>
        <taxon>Bacillati</taxon>
        <taxon>Actinomycetota</taxon>
        <taxon>Actinomycetes</taxon>
        <taxon>Micromonosporales</taxon>
        <taxon>Micromonosporaceae</taxon>
        <taxon>Dactylosporangium</taxon>
    </lineage>
</organism>
<dbReference type="PANTHER" id="PTHR23513:SF9">
    <property type="entry name" value="ENTEROBACTIN EXPORTER ENTS"/>
    <property type="match status" value="1"/>
</dbReference>
<keyword evidence="2" id="KW-0813">Transport</keyword>
<feature type="transmembrane region" description="Helical" evidence="10">
    <location>
        <begin position="289"/>
        <end position="309"/>
    </location>
</feature>
<dbReference type="PROSITE" id="PS50850">
    <property type="entry name" value="MFS"/>
    <property type="match status" value="1"/>
</dbReference>
<feature type="transmembrane region" description="Helical" evidence="10">
    <location>
        <begin position="350"/>
        <end position="368"/>
    </location>
</feature>
<feature type="transmembrane region" description="Helical" evidence="10">
    <location>
        <begin position="315"/>
        <end position="338"/>
    </location>
</feature>
<feature type="region of interest" description="Disordered" evidence="9">
    <location>
        <begin position="403"/>
        <end position="427"/>
    </location>
</feature>
<proteinExistence type="inferred from homology"/>
<protein>
    <recommendedName>
        <fullName evidence="8">Multidrug efflux pump Tap</fullName>
    </recommendedName>
</protein>
<feature type="transmembrane region" description="Helical" evidence="10">
    <location>
        <begin position="223"/>
        <end position="250"/>
    </location>
</feature>
<sequence>MERESLRPLTGQLVAQLVSVLGTSMSALAIPWLVLTSTGSATRTGLVAFAEMAPYVAMQALGGPLVDRVGARRAYVLGNTAAAVAVCAIPALHALGLLPPGALAGLVAVAGAVRGVADCAGLVLVPVTAGLGAVPLERAAGLHGSANQTGLLVGASAAGVMISLLGAPAVVLVDGISFALAAVLVALLVPAGAQPPPVGRRLGTRQYVADLADGVRFIRADRLMLVLVAMIALTNLLDQGINAVLVPVWVREHLHQPRALGLIAGALGAGALIGALVAAWLGPRLPRRVVFTAGVLIAGAPTSFVLALTGTLPPALTVAFVAGLAVGGLNPILNAVLFERVPPRLRARTLGALKASAWIGTPVGPLLAGGLIEATSLRTTLLAFATIFVVATTVPLMLPAMRDMNRTPRPRPEATRAADHEVVPESA</sequence>
<evidence type="ECO:0000256" key="4">
    <source>
        <dbReference type="ARBA" id="ARBA00022692"/>
    </source>
</evidence>
<keyword evidence="13" id="KW-1185">Reference proteome</keyword>
<evidence type="ECO:0000259" key="11">
    <source>
        <dbReference type="PROSITE" id="PS50850"/>
    </source>
</evidence>
<accession>A0ABN3HDD5</accession>
<dbReference type="Gene3D" id="1.20.1250.20">
    <property type="entry name" value="MFS general substrate transporter like domains"/>
    <property type="match status" value="1"/>
</dbReference>
<dbReference type="Pfam" id="PF07690">
    <property type="entry name" value="MFS_1"/>
    <property type="match status" value="1"/>
</dbReference>
<feature type="transmembrane region" description="Helical" evidence="10">
    <location>
        <begin position="12"/>
        <end position="35"/>
    </location>
</feature>
<dbReference type="PANTHER" id="PTHR23513">
    <property type="entry name" value="INTEGRAL MEMBRANE EFFLUX PROTEIN-RELATED"/>
    <property type="match status" value="1"/>
</dbReference>
<evidence type="ECO:0000256" key="10">
    <source>
        <dbReference type="SAM" id="Phobius"/>
    </source>
</evidence>
<keyword evidence="4 10" id="KW-0812">Transmembrane</keyword>
<evidence type="ECO:0000256" key="6">
    <source>
        <dbReference type="ARBA" id="ARBA00023136"/>
    </source>
</evidence>
<feature type="transmembrane region" description="Helical" evidence="10">
    <location>
        <begin position="176"/>
        <end position="193"/>
    </location>
</feature>
<evidence type="ECO:0000256" key="1">
    <source>
        <dbReference type="ARBA" id="ARBA00004429"/>
    </source>
</evidence>
<keyword evidence="3" id="KW-1003">Cell membrane</keyword>
<evidence type="ECO:0000313" key="12">
    <source>
        <dbReference type="EMBL" id="GAA2376738.1"/>
    </source>
</evidence>